<organism evidence="2 3">
    <name type="scientific">Falsigemmobacter intermedius</name>
    <dbReference type="NCBI Taxonomy" id="1553448"/>
    <lineage>
        <taxon>Bacteria</taxon>
        <taxon>Pseudomonadati</taxon>
        <taxon>Pseudomonadota</taxon>
        <taxon>Alphaproteobacteria</taxon>
        <taxon>Rhodobacterales</taxon>
        <taxon>Paracoccaceae</taxon>
        <taxon>Falsigemmobacter</taxon>
    </lineage>
</organism>
<keyword evidence="1" id="KW-0812">Transmembrane</keyword>
<reference evidence="2 3" key="1">
    <citation type="journal article" date="2015" name="Int. J. Syst. Evol. Microbiol.">
        <title>Gemmobacter intermedius sp. nov., isolated from a white stork (Ciconia ciconia).</title>
        <authorList>
            <person name="Kampfer P."/>
            <person name="Jerzak L."/>
            <person name="Wilharm G."/>
            <person name="Golke J."/>
            <person name="Busse H.J."/>
            <person name="Glaeser S.P."/>
        </authorList>
    </citation>
    <scope>NUCLEOTIDE SEQUENCE [LARGE SCALE GENOMIC DNA]</scope>
    <source>
        <strain evidence="2 3">119/4</strain>
    </source>
</reference>
<dbReference type="Proteomes" id="UP000287168">
    <property type="component" value="Unassembled WGS sequence"/>
</dbReference>
<name>A0A444M8V7_9RHOB</name>
<comment type="caution">
    <text evidence="2">The sequence shown here is derived from an EMBL/GenBank/DDBJ whole genome shotgun (WGS) entry which is preliminary data.</text>
</comment>
<dbReference type="EMBL" id="SBLC01000027">
    <property type="protein sequence ID" value="RWY39110.1"/>
    <property type="molecule type" value="Genomic_DNA"/>
</dbReference>
<dbReference type="RefSeq" id="WP_128490292.1">
    <property type="nucleotide sequence ID" value="NZ_JBHLXB010000023.1"/>
</dbReference>
<sequence length="76" mass="8618">MTPKPTITTAASAPSGQSVLKVTYRSDWRLKIVIFLLLMVLAYLVFTFASMVPQARAHFIDLLLNPRLDFFMSSRL</sequence>
<gene>
    <name evidence="2" type="ORF">EP867_14965</name>
</gene>
<proteinExistence type="predicted"/>
<evidence type="ECO:0000313" key="2">
    <source>
        <dbReference type="EMBL" id="RWY39110.1"/>
    </source>
</evidence>
<keyword evidence="1" id="KW-0472">Membrane</keyword>
<evidence type="ECO:0000313" key="3">
    <source>
        <dbReference type="Proteomes" id="UP000287168"/>
    </source>
</evidence>
<keyword evidence="1" id="KW-1133">Transmembrane helix</keyword>
<feature type="transmembrane region" description="Helical" evidence="1">
    <location>
        <begin position="32"/>
        <end position="52"/>
    </location>
</feature>
<accession>A0A444M8V7</accession>
<evidence type="ECO:0000256" key="1">
    <source>
        <dbReference type="SAM" id="Phobius"/>
    </source>
</evidence>
<dbReference type="AlphaFoldDB" id="A0A444M8V7"/>
<keyword evidence="3" id="KW-1185">Reference proteome</keyword>
<protein>
    <submittedName>
        <fullName evidence="2">Uncharacterized protein</fullName>
    </submittedName>
</protein>